<organism evidence="2 3">
    <name type="scientific">Pseudodesulfovibrio karagichevae</name>
    <dbReference type="NCBI Taxonomy" id="3239305"/>
    <lineage>
        <taxon>Bacteria</taxon>
        <taxon>Pseudomonadati</taxon>
        <taxon>Thermodesulfobacteriota</taxon>
        <taxon>Desulfovibrionia</taxon>
        <taxon>Desulfovibrionales</taxon>
        <taxon>Desulfovibrionaceae</taxon>
    </lineage>
</organism>
<comment type="caution">
    <text evidence="2">The sequence shown here is derived from an EMBL/GenBank/DDBJ whole genome shotgun (WGS) entry which is preliminary data.</text>
</comment>
<dbReference type="GO" id="GO:0061542">
    <property type="term" value="F:3-demethylubiquinol 3-O-methyltransferase activity"/>
    <property type="evidence" value="ECO:0007669"/>
    <property type="project" value="UniProtKB-EC"/>
</dbReference>
<proteinExistence type="predicted"/>
<dbReference type="RefSeq" id="WP_371386050.1">
    <property type="nucleotide sequence ID" value="NZ_JBGLYH010000014.1"/>
</dbReference>
<keyword evidence="2" id="KW-0489">Methyltransferase</keyword>
<dbReference type="EC" id="2.1.1.222" evidence="2"/>
<dbReference type="EC" id="2.1.1.64" evidence="2"/>
<reference evidence="2 3" key="1">
    <citation type="submission" date="2024-08" db="EMBL/GenBank/DDBJ databases">
        <title>Sulfate-reducing bacteria isolated from formation water of the oil field in Kazakhstan and description of Pseudodesulfovibrio sp.</title>
        <authorList>
            <person name="Bidzhieva S.K."/>
            <person name="Tourova T.P."/>
            <person name="Grouzdev D.S."/>
            <person name="Beletsky A.V."/>
            <person name="Sokolova D.S."/>
            <person name="Samigullina S.R."/>
            <person name="Poltaraus A.B."/>
            <person name="Avtukh A.N."/>
            <person name="Tereshina V.M."/>
            <person name="Zhaparov N.S."/>
            <person name="Mardanov A.V."/>
            <person name="Nazina T.N."/>
        </authorList>
    </citation>
    <scope>NUCLEOTIDE SEQUENCE [LARGE SCALE GENOMIC DNA]</scope>
    <source>
        <strain evidence="2 3">9FUS</strain>
    </source>
</reference>
<name>A0ABV4K1F9_9BACT</name>
<dbReference type="InterPro" id="IPR041698">
    <property type="entry name" value="Methyltransf_25"/>
</dbReference>
<dbReference type="GO" id="GO:0102208">
    <property type="term" value="F:2-polyprenyl-6-hydroxyphenol methylase activity"/>
    <property type="evidence" value="ECO:0007669"/>
    <property type="project" value="UniProtKB-EC"/>
</dbReference>
<dbReference type="Gene3D" id="3.40.50.150">
    <property type="entry name" value="Vaccinia Virus protein VP39"/>
    <property type="match status" value="1"/>
</dbReference>
<dbReference type="SUPFAM" id="SSF53335">
    <property type="entry name" value="S-adenosyl-L-methionine-dependent methyltransferases"/>
    <property type="match status" value="1"/>
</dbReference>
<evidence type="ECO:0000313" key="3">
    <source>
        <dbReference type="Proteomes" id="UP001568698"/>
    </source>
</evidence>
<accession>A0ABV4K1F9</accession>
<dbReference type="Pfam" id="PF13649">
    <property type="entry name" value="Methyltransf_25"/>
    <property type="match status" value="1"/>
</dbReference>
<keyword evidence="2" id="KW-0808">Transferase</keyword>
<dbReference type="Proteomes" id="UP001568698">
    <property type="component" value="Unassembled WGS sequence"/>
</dbReference>
<feature type="domain" description="Methyltransferase" evidence="1">
    <location>
        <begin position="124"/>
        <end position="216"/>
    </location>
</feature>
<protein>
    <submittedName>
        <fullName evidence="2">Class I SAM-dependent methyltransferase</fullName>
        <ecNumber evidence="2">2.1.1.222</ecNumber>
        <ecNumber evidence="2">2.1.1.64</ecNumber>
    </submittedName>
</protein>
<sequence>MLVPEWIRSIKDENANALPGCSEEEIVDALVADPSLIGLNSAALGAMAGEQLREYLAGEFYFLLWRKFGRAASERLFKAQWGYGSPEWFDHRHHILEPDRWCTDYWAESADNVLRVLPLGGRLLNLCSGDGFYDYYFYRKRAEDIVCVERDGSAISQARRLHLDPRITLIEADVLSYEPPSGQFDVVAIRGAIEHFGQAEQQAIFQKAHQALKPDGWFCGDTVQRREDGNKHLTFHEFEWADEREMAAELGRVFGTVETHTMVSKETTTLFWRCRKDA</sequence>
<dbReference type="EMBL" id="JBGLYH010000014">
    <property type="protein sequence ID" value="MEZ7196515.1"/>
    <property type="molecule type" value="Genomic_DNA"/>
</dbReference>
<evidence type="ECO:0000259" key="1">
    <source>
        <dbReference type="Pfam" id="PF13649"/>
    </source>
</evidence>
<dbReference type="InterPro" id="IPR029063">
    <property type="entry name" value="SAM-dependent_MTases_sf"/>
</dbReference>
<evidence type="ECO:0000313" key="2">
    <source>
        <dbReference type="EMBL" id="MEZ7196515.1"/>
    </source>
</evidence>
<gene>
    <name evidence="2" type="ORF">AB6M95_07125</name>
</gene>
<keyword evidence="3" id="KW-1185">Reference proteome</keyword>
<dbReference type="GO" id="GO:0032259">
    <property type="term" value="P:methylation"/>
    <property type="evidence" value="ECO:0007669"/>
    <property type="project" value="UniProtKB-KW"/>
</dbReference>
<dbReference type="CDD" id="cd02440">
    <property type="entry name" value="AdoMet_MTases"/>
    <property type="match status" value="1"/>
</dbReference>